<evidence type="ECO:0000313" key="1">
    <source>
        <dbReference type="EMBL" id="PSK89294.1"/>
    </source>
</evidence>
<dbReference type="EMBL" id="PYGD01000012">
    <property type="protein sequence ID" value="PSK89294.1"/>
    <property type="molecule type" value="Genomic_DNA"/>
</dbReference>
<gene>
    <name evidence="1" type="ORF">B0I18_11295</name>
</gene>
<organism evidence="1 2">
    <name type="scientific">Taibaiella chishuiensis</name>
    <dbReference type="NCBI Taxonomy" id="1434707"/>
    <lineage>
        <taxon>Bacteria</taxon>
        <taxon>Pseudomonadati</taxon>
        <taxon>Bacteroidota</taxon>
        <taxon>Chitinophagia</taxon>
        <taxon>Chitinophagales</taxon>
        <taxon>Chitinophagaceae</taxon>
        <taxon>Taibaiella</taxon>
    </lineage>
</organism>
<protein>
    <submittedName>
        <fullName evidence="1">Uncharacterized protein</fullName>
    </submittedName>
</protein>
<sequence length="91" mass="10203">MDTRQLSPQTYKAILGEAGRFHPDLALRFGMLAKISESEADYIHKSAELIRFMQQYDDAAIDAVFLDNPLSPPAFRDALGHIANQLKTLEP</sequence>
<dbReference type="AlphaFoldDB" id="A0A2P8CWD3"/>
<accession>A0A2P8CWD3</accession>
<reference evidence="1 2" key="1">
    <citation type="submission" date="2018-03" db="EMBL/GenBank/DDBJ databases">
        <title>Genomic Encyclopedia of Type Strains, Phase III (KMG-III): the genomes of soil and plant-associated and newly described type strains.</title>
        <authorList>
            <person name="Whitman W."/>
        </authorList>
    </citation>
    <scope>NUCLEOTIDE SEQUENCE [LARGE SCALE GENOMIC DNA]</scope>
    <source>
        <strain evidence="1 2">CGMCC 1.12700</strain>
    </source>
</reference>
<dbReference type="Proteomes" id="UP000240572">
    <property type="component" value="Unassembled WGS sequence"/>
</dbReference>
<proteinExistence type="predicted"/>
<evidence type="ECO:0000313" key="2">
    <source>
        <dbReference type="Proteomes" id="UP000240572"/>
    </source>
</evidence>
<comment type="caution">
    <text evidence="1">The sequence shown here is derived from an EMBL/GenBank/DDBJ whole genome shotgun (WGS) entry which is preliminary data.</text>
</comment>
<keyword evidence="2" id="KW-1185">Reference proteome</keyword>
<name>A0A2P8CWD3_9BACT</name>